<dbReference type="OrthoDB" id="9797501at2"/>
<evidence type="ECO:0000256" key="1">
    <source>
        <dbReference type="ARBA" id="ARBA00009913"/>
    </source>
</evidence>
<dbReference type="SUPFAM" id="SSF53041">
    <property type="entry name" value="Resolvase-like"/>
    <property type="match status" value="1"/>
</dbReference>
<comment type="similarity">
    <text evidence="1">Belongs to the site-specific recombinase resolvase family.</text>
</comment>
<sequence length="186" mass="21246">MKTIGYARISTTYQKFDSQKSKLKKYGCDKIYTETQSGKINQRETLDKALASLEPGDTFVVYKLDRLSRGTKYLLELMETFKQRDIRFVSLSDNINTTTPMGVFFFTIMGAFAEMEPSLIRERVIAGLSATREKGTVLGRPVKTDQKEKVAKLYNEGLTPVEIINLVEVSKPTVYRYIKELKQETS</sequence>
<dbReference type="GO" id="GO:0003677">
    <property type="term" value="F:DNA binding"/>
    <property type="evidence" value="ECO:0007669"/>
    <property type="project" value="UniProtKB-KW"/>
</dbReference>
<name>A0A429ZW56_9ENTE</name>
<dbReference type="Pfam" id="PF02796">
    <property type="entry name" value="HTH_7"/>
    <property type="match status" value="1"/>
</dbReference>
<dbReference type="RefSeq" id="WP_126778088.1">
    <property type="nucleotide sequence ID" value="NZ_NGJU01000001.1"/>
</dbReference>
<keyword evidence="8" id="KW-1185">Reference proteome</keyword>
<dbReference type="PROSITE" id="PS51736">
    <property type="entry name" value="RECOMBINASES_3"/>
    <property type="match status" value="1"/>
</dbReference>
<dbReference type="EMBL" id="NGJU01000001">
    <property type="protein sequence ID" value="RST97962.1"/>
    <property type="molecule type" value="Genomic_DNA"/>
</dbReference>
<dbReference type="Proteomes" id="UP000287239">
    <property type="component" value="Unassembled WGS sequence"/>
</dbReference>
<keyword evidence="3" id="KW-0238">DNA-binding</keyword>
<proteinExistence type="inferred from homology"/>
<feature type="active site" description="O-(5'-phospho-DNA)-serine intermediate" evidence="5">
    <location>
        <position position="10"/>
    </location>
</feature>
<dbReference type="Pfam" id="PF00239">
    <property type="entry name" value="Resolvase"/>
    <property type="match status" value="1"/>
</dbReference>
<dbReference type="InterPro" id="IPR036162">
    <property type="entry name" value="Resolvase-like_N_sf"/>
</dbReference>
<evidence type="ECO:0000256" key="2">
    <source>
        <dbReference type="ARBA" id="ARBA00022908"/>
    </source>
</evidence>
<dbReference type="InterPro" id="IPR006118">
    <property type="entry name" value="Recombinase_CS"/>
</dbReference>
<dbReference type="CDD" id="cd03768">
    <property type="entry name" value="SR_ResInv"/>
    <property type="match status" value="1"/>
</dbReference>
<dbReference type="GO" id="GO:0015074">
    <property type="term" value="P:DNA integration"/>
    <property type="evidence" value="ECO:0007669"/>
    <property type="project" value="UniProtKB-KW"/>
</dbReference>
<dbReference type="Gene3D" id="3.40.50.1390">
    <property type="entry name" value="Resolvase, N-terminal catalytic domain"/>
    <property type="match status" value="1"/>
</dbReference>
<dbReference type="GeneID" id="98566995"/>
<evidence type="ECO:0000313" key="7">
    <source>
        <dbReference type="EMBL" id="RST97962.1"/>
    </source>
</evidence>
<organism evidence="7 8">
    <name type="scientific">Vagococcus salmoninarum</name>
    <dbReference type="NCBI Taxonomy" id="2739"/>
    <lineage>
        <taxon>Bacteria</taxon>
        <taxon>Bacillati</taxon>
        <taxon>Bacillota</taxon>
        <taxon>Bacilli</taxon>
        <taxon>Lactobacillales</taxon>
        <taxon>Enterococcaceae</taxon>
        <taxon>Vagococcus</taxon>
    </lineage>
</organism>
<keyword evidence="4" id="KW-0233">DNA recombination</keyword>
<dbReference type="PANTHER" id="PTHR30461">
    <property type="entry name" value="DNA-INVERTASE FROM LAMBDOID PROPHAGE"/>
    <property type="match status" value="1"/>
</dbReference>
<dbReference type="InterPro" id="IPR050639">
    <property type="entry name" value="SSR_resolvase"/>
</dbReference>
<dbReference type="InterPro" id="IPR006119">
    <property type="entry name" value="Resolv_N"/>
</dbReference>
<gene>
    <name evidence="7" type="ORF">CBF35_01325</name>
</gene>
<evidence type="ECO:0000256" key="4">
    <source>
        <dbReference type="ARBA" id="ARBA00023172"/>
    </source>
</evidence>
<evidence type="ECO:0000313" key="8">
    <source>
        <dbReference type="Proteomes" id="UP000287239"/>
    </source>
</evidence>
<dbReference type="SMART" id="SM00857">
    <property type="entry name" value="Resolvase"/>
    <property type="match status" value="1"/>
</dbReference>
<dbReference type="SUPFAM" id="SSF46689">
    <property type="entry name" value="Homeodomain-like"/>
    <property type="match status" value="1"/>
</dbReference>
<dbReference type="FunFam" id="3.40.50.1390:FF:000001">
    <property type="entry name" value="DNA recombinase"/>
    <property type="match status" value="1"/>
</dbReference>
<accession>A0A429ZW56</accession>
<dbReference type="PANTHER" id="PTHR30461:SF2">
    <property type="entry name" value="SERINE RECOMBINASE PINE-RELATED"/>
    <property type="match status" value="1"/>
</dbReference>
<keyword evidence="2" id="KW-0229">DNA integration</keyword>
<comment type="caution">
    <text evidence="7">The sequence shown here is derived from an EMBL/GenBank/DDBJ whole genome shotgun (WGS) entry which is preliminary data.</text>
</comment>
<evidence type="ECO:0000256" key="5">
    <source>
        <dbReference type="PIRSR" id="PIRSR606118-50"/>
    </source>
</evidence>
<dbReference type="AlphaFoldDB" id="A0A429ZW56"/>
<dbReference type="GO" id="GO:0000150">
    <property type="term" value="F:DNA strand exchange activity"/>
    <property type="evidence" value="ECO:0007669"/>
    <property type="project" value="InterPro"/>
</dbReference>
<dbReference type="PROSITE" id="PS00398">
    <property type="entry name" value="RECOMBINASES_2"/>
    <property type="match status" value="1"/>
</dbReference>
<feature type="domain" description="Resolvase/invertase-type recombinase catalytic" evidence="6">
    <location>
        <begin position="2"/>
        <end position="135"/>
    </location>
</feature>
<reference evidence="7 8" key="1">
    <citation type="submission" date="2017-05" db="EMBL/GenBank/DDBJ databases">
        <title>Vagococcus spp. assemblies.</title>
        <authorList>
            <person name="Gulvik C.A."/>
        </authorList>
    </citation>
    <scope>NUCLEOTIDE SEQUENCE [LARGE SCALE GENOMIC DNA]</scope>
    <source>
        <strain evidence="7 8">NCFB 2777</strain>
    </source>
</reference>
<evidence type="ECO:0000259" key="6">
    <source>
        <dbReference type="PROSITE" id="PS51736"/>
    </source>
</evidence>
<dbReference type="InterPro" id="IPR009057">
    <property type="entry name" value="Homeodomain-like_sf"/>
</dbReference>
<dbReference type="Gene3D" id="1.10.10.60">
    <property type="entry name" value="Homeodomain-like"/>
    <property type="match status" value="1"/>
</dbReference>
<protein>
    <submittedName>
        <fullName evidence="7">Resolvase</fullName>
    </submittedName>
</protein>
<evidence type="ECO:0000256" key="3">
    <source>
        <dbReference type="ARBA" id="ARBA00023125"/>
    </source>
</evidence>
<dbReference type="InterPro" id="IPR006120">
    <property type="entry name" value="Resolvase_HTH_dom"/>
</dbReference>